<comment type="similarity">
    <text evidence="2">Belongs to the Mediator complex subunit 12 family.</text>
</comment>
<keyword evidence="7" id="KW-0010">Activator</keyword>
<sequence length="1520" mass="167836">MNSQSRSHQRVPSSGSSVRVPSLAHQISKPQPATSSPALSRKDTPVARSDTSDMSQNNGVSTPMRVASRLRQEIPHEASLDSLSTTASPQTATPSRLTHVSDSIEIINDSPAPSQLSQHDVDNPPMPLPRRRAPLLHRIPSYRIAAPPTSVKRDSRPKQYSIETPSDAPRYISANKSDPVYRDPFSRSLFSGNADFFPWNGSHHEDEWSAEAIQKGTWDRGSQNETSSARFAVMPALKQKTGLSALSTIFMGVLNQRRNSGQITAPSTFKPPPRVTVTDTKREVWLKDLANPAISLRRLSRTIPHGIRGKTLLEQCLNKNVPTERAIWLAKCVGANDIRALNRKGVNGAFAMGGELKWIRDWTIFVEQFVETVVSGFTELDWKHRVVYATRLATVLYAEHLLDRDHYLDWITSSLEASPQSKIPMWIIIAQICWKDLLRSRKHGRRLVFAMLGHLHSIYQDPDRDIVIQLSSQLSTLLSTLLKNHPENFLYPSLWSRYRDSLKIAIGPENSDLQASFNAVDSRNRQLVFAGNTSSPSGYQYLVKLLDSTLIGPAEHNFAVNCWSSLDDKARVVKTVVEWATSSHRPGVSKIYTASNLLREWSTQRINPTTSILELLDGIPTADSVRKQLLYHLVAELCRSGHFSLSQYIQWLIARGSCRDSADIDPVSGPCASRLLAELPMYCFSDEGSQNRANLLRRAGSYDVAEEAEDIATAKRYLRETIGLPLMEGDDSNTTPRVIPLKKLLSKIKSSSMALKCDVGAALRTDLSNMDNTSLDSTLSLNMFISLRSVFEVTGDFAMLVDVLKACTRSSNVDVLAACADTINVHLVTFLALNQAEELFDGLLNRLKVFARDQGVVVRPFLASLALLAAKMPDRDAVTSNLQQELAHSDKNSAIDACSPVSDNMVGQSAEGEVSEQIDRLLASGTSVDVPTMNRLFRNIFPRLESGWGKLDDSRRVFASLLSRLRVFDSQHFDKLMADWVSHIRLLPERQPLYELFPMLLSLGCLTVSTMLQTASPAPSQIPSAADATKGSASYLQEVLQLMTGKLPKDTPLTPDELYRFQSIQASGAIEHSKLFLQVIRNTILEYSALKSHDASIARPLDENANMKNLLAVLRLLVIVDAATVSDALKVNDMPTNASAFIRQIVSKLLSPHDETNTPPSFDQILSQANELTMPFCQLSLNMELTFGQLIEAEGDEGKQSQFDVFARAMDSAIDAKNIMWTSMLPCLNEDITQHLKSQAYYRFFDLVPSSKSDDFATALLNQDRIQLATNLLGVIEAIISGQPSSKSGQLTSAIVDKLTDVWEALANTDTELTAASTDALLQSWLPVLLRFISLHGNVPELTAAATTPGAASGIRPALSINLEARARTILLLCGIIFELEARYAETTSELVQQIFDIAVLLVDALPDDLRNHCAKAIIAAPTPTPSKSATSDRRIYYLFSVQPATLADNLMLAHRDKASLPHSAAARGLGAMYGIGPTTQERFTPFILRRWEVLSEPTPNVGENDTSLSLGLFEAIKIQ</sequence>
<dbReference type="Proteomes" id="UP000039046">
    <property type="component" value="Unassembled WGS sequence"/>
</dbReference>
<evidence type="ECO:0000259" key="13">
    <source>
        <dbReference type="SMART" id="SM01281"/>
    </source>
</evidence>
<keyword evidence="6" id="KW-0805">Transcription regulation</keyword>
<name>A0A0A1T271_9HYPO</name>
<evidence type="ECO:0000256" key="7">
    <source>
        <dbReference type="ARBA" id="ARBA00023159"/>
    </source>
</evidence>
<evidence type="ECO:0000256" key="10">
    <source>
        <dbReference type="ARBA" id="ARBA00025661"/>
    </source>
</evidence>
<dbReference type="PANTHER" id="PTHR46567">
    <property type="entry name" value="MEDIATOR OF RNA POLYMERASE II TRANSCRIPTION SUBUNIT 12"/>
    <property type="match status" value="1"/>
</dbReference>
<dbReference type="OrthoDB" id="20828at2759"/>
<evidence type="ECO:0000256" key="4">
    <source>
        <dbReference type="ARBA" id="ARBA00019622"/>
    </source>
</evidence>
<dbReference type="HOGENOM" id="CLU_002034_1_0_1"/>
<comment type="function">
    <text evidence="10">Component of the SRB8-11 complex. The SRB8-11 complex is a regulatory module of the Mediator complex which is itself involved in regulation of basal and activated RNA polymerase II-dependent transcription. The SRB8-11 complex may be involved in the transcriptional repression of a subset of genes regulated by Mediator. It may inhibit the association of the Mediator complex with RNA polymerase II to form the holoenzyme complex.</text>
</comment>
<feature type="compositionally biased region" description="Low complexity" evidence="12">
    <location>
        <begin position="82"/>
        <end position="95"/>
    </location>
</feature>
<dbReference type="GO" id="GO:0006357">
    <property type="term" value="P:regulation of transcription by RNA polymerase II"/>
    <property type="evidence" value="ECO:0007669"/>
    <property type="project" value="InterPro"/>
</dbReference>
<dbReference type="GO" id="GO:0016592">
    <property type="term" value="C:mediator complex"/>
    <property type="evidence" value="ECO:0007669"/>
    <property type="project" value="InterPro"/>
</dbReference>
<dbReference type="GO" id="GO:0003712">
    <property type="term" value="F:transcription coregulator activity"/>
    <property type="evidence" value="ECO:0007669"/>
    <property type="project" value="InterPro"/>
</dbReference>
<protein>
    <recommendedName>
        <fullName evidence="4">Mediator of RNA polymerase II transcription subunit 12</fullName>
    </recommendedName>
    <alternativeName>
        <fullName evidence="11">Mediator complex subunit 12</fullName>
    </alternativeName>
</protein>
<gene>
    <name evidence="14" type="ORF">VHEMI06988</name>
</gene>
<dbReference type="PANTHER" id="PTHR46567:SF1">
    <property type="entry name" value="MEDIATOR OF RNA POLYMERASE II TRANSCRIPTION SUBUNIT 12"/>
    <property type="match status" value="1"/>
</dbReference>
<keyword evidence="15" id="KW-1185">Reference proteome</keyword>
<feature type="compositionally biased region" description="Polar residues" evidence="12">
    <location>
        <begin position="52"/>
        <end position="61"/>
    </location>
</feature>
<evidence type="ECO:0000256" key="8">
    <source>
        <dbReference type="ARBA" id="ARBA00023163"/>
    </source>
</evidence>
<evidence type="ECO:0000256" key="11">
    <source>
        <dbReference type="ARBA" id="ARBA00032010"/>
    </source>
</evidence>
<keyword evidence="5" id="KW-0678">Repressor</keyword>
<feature type="region of interest" description="Disordered" evidence="12">
    <location>
        <begin position="1"/>
        <end position="63"/>
    </location>
</feature>
<feature type="domain" description="Mediator complex subunit Med12" evidence="13">
    <location>
        <begin position="268"/>
        <end position="331"/>
    </location>
</feature>
<evidence type="ECO:0000313" key="15">
    <source>
        <dbReference type="Proteomes" id="UP000039046"/>
    </source>
</evidence>
<dbReference type="Pfam" id="PF25326">
    <property type="entry name" value="ARM_SRB8"/>
    <property type="match status" value="1"/>
</dbReference>
<feature type="region of interest" description="Disordered" evidence="12">
    <location>
        <begin position="145"/>
        <end position="175"/>
    </location>
</feature>
<dbReference type="InterPro" id="IPR019035">
    <property type="entry name" value="Mediator_Med12"/>
</dbReference>
<feature type="region of interest" description="Disordered" evidence="12">
    <location>
        <begin position="77"/>
        <end position="132"/>
    </location>
</feature>
<proteinExistence type="inferred from homology"/>
<reference evidence="14 15" key="1">
    <citation type="journal article" date="2015" name="Genome Announc.">
        <title>Draft Genome Sequence and Gene Annotation of the Entomopathogenic Fungus Verticillium hemipterigenum.</title>
        <authorList>
            <person name="Horn F."/>
            <person name="Habel A."/>
            <person name="Scharf D.H."/>
            <person name="Dworschak J."/>
            <person name="Brakhage A.A."/>
            <person name="Guthke R."/>
            <person name="Hertweck C."/>
            <person name="Linde J."/>
        </authorList>
    </citation>
    <scope>NUCLEOTIDE SEQUENCE [LARGE SCALE GENOMIC DNA]</scope>
</reference>
<dbReference type="STRING" id="1531966.A0A0A1T271"/>
<evidence type="ECO:0000256" key="12">
    <source>
        <dbReference type="SAM" id="MobiDB-lite"/>
    </source>
</evidence>
<dbReference type="SMART" id="SM01281">
    <property type="entry name" value="Med12"/>
    <property type="match status" value="1"/>
</dbReference>
<dbReference type="InterPro" id="IPR057344">
    <property type="entry name" value="ARM_SRB8"/>
</dbReference>
<comment type="subcellular location">
    <subcellularLocation>
        <location evidence="1">Nucleus</location>
    </subcellularLocation>
</comment>
<evidence type="ECO:0000313" key="14">
    <source>
        <dbReference type="EMBL" id="CEJ91266.1"/>
    </source>
</evidence>
<evidence type="ECO:0000256" key="1">
    <source>
        <dbReference type="ARBA" id="ARBA00004123"/>
    </source>
</evidence>
<keyword evidence="9" id="KW-0539">Nucleus</keyword>
<organism evidence="14 15">
    <name type="scientific">[Torrubiella] hemipterigena</name>
    <dbReference type="NCBI Taxonomy" id="1531966"/>
    <lineage>
        <taxon>Eukaryota</taxon>
        <taxon>Fungi</taxon>
        <taxon>Dikarya</taxon>
        <taxon>Ascomycota</taxon>
        <taxon>Pezizomycotina</taxon>
        <taxon>Sordariomycetes</taxon>
        <taxon>Hypocreomycetidae</taxon>
        <taxon>Hypocreales</taxon>
        <taxon>Clavicipitaceae</taxon>
        <taxon>Clavicipitaceae incertae sedis</taxon>
        <taxon>'Torrubiella' clade</taxon>
    </lineage>
</organism>
<evidence type="ECO:0000256" key="9">
    <source>
        <dbReference type="ARBA" id="ARBA00023242"/>
    </source>
</evidence>
<accession>A0A0A1T271</accession>
<evidence type="ECO:0000256" key="6">
    <source>
        <dbReference type="ARBA" id="ARBA00023015"/>
    </source>
</evidence>
<evidence type="ECO:0000256" key="2">
    <source>
        <dbReference type="ARBA" id="ARBA00010289"/>
    </source>
</evidence>
<evidence type="ECO:0000256" key="3">
    <source>
        <dbReference type="ARBA" id="ARBA00011629"/>
    </source>
</evidence>
<feature type="compositionally biased region" description="Low complexity" evidence="12">
    <location>
        <begin position="10"/>
        <end position="22"/>
    </location>
</feature>
<evidence type="ECO:0000256" key="5">
    <source>
        <dbReference type="ARBA" id="ARBA00022491"/>
    </source>
</evidence>
<dbReference type="Pfam" id="PF09497">
    <property type="entry name" value="Med12"/>
    <property type="match status" value="1"/>
</dbReference>
<feature type="compositionally biased region" description="Polar residues" evidence="12">
    <location>
        <begin position="28"/>
        <end position="38"/>
    </location>
</feature>
<comment type="subunit">
    <text evidence="3">Component of the SRB8-11 complex, which itself associates with the Mediator complex.</text>
</comment>
<dbReference type="EMBL" id="CDHN01000003">
    <property type="protein sequence ID" value="CEJ91266.1"/>
    <property type="molecule type" value="Genomic_DNA"/>
</dbReference>
<keyword evidence="8" id="KW-0804">Transcription</keyword>